<keyword evidence="1" id="KW-0732">Signal</keyword>
<reference evidence="2 3" key="1">
    <citation type="submission" date="2015-03" db="EMBL/GenBank/DDBJ databases">
        <authorList>
            <person name="Hassan Y.I."/>
            <person name="Lepp D."/>
            <person name="Li X.-Z."/>
            <person name="Zhou T."/>
        </authorList>
    </citation>
    <scope>NUCLEOTIDE SEQUENCE [LARGE SCALE GENOMIC DNA]</scope>
    <source>
        <strain evidence="2 3">BD-c194</strain>
    </source>
</reference>
<evidence type="ECO:0000313" key="3">
    <source>
        <dbReference type="Proteomes" id="UP000033632"/>
    </source>
</evidence>
<comment type="caution">
    <text evidence="2">The sequence shown here is derived from an EMBL/GenBank/DDBJ whole genome shotgun (WGS) entry which is preliminary data.</text>
</comment>
<name>A0A0F5FRD3_9HYPH</name>
<keyword evidence="3" id="KW-1185">Reference proteome</keyword>
<evidence type="ECO:0000256" key="1">
    <source>
        <dbReference type="SAM" id="SignalP"/>
    </source>
</evidence>
<protein>
    <recommendedName>
        <fullName evidence="4">Type VI secretion protein</fullName>
    </recommendedName>
</protein>
<accession>A0A0F5FRD3</accession>
<proteinExistence type="predicted"/>
<gene>
    <name evidence="2" type="ORF">VE25_16525</name>
</gene>
<feature type="chain" id="PRO_5002486589" description="Type VI secretion protein" evidence="1">
    <location>
        <begin position="17"/>
        <end position="177"/>
    </location>
</feature>
<organism evidence="2 3">
    <name type="scientific">Devosia geojensis</name>
    <dbReference type="NCBI Taxonomy" id="443610"/>
    <lineage>
        <taxon>Bacteria</taxon>
        <taxon>Pseudomonadati</taxon>
        <taxon>Pseudomonadota</taxon>
        <taxon>Alphaproteobacteria</taxon>
        <taxon>Hyphomicrobiales</taxon>
        <taxon>Devosiaceae</taxon>
        <taxon>Devosia</taxon>
    </lineage>
</organism>
<dbReference type="PATRIC" id="fig|443610.3.peg.1597"/>
<evidence type="ECO:0000313" key="2">
    <source>
        <dbReference type="EMBL" id="KKB10727.1"/>
    </source>
</evidence>
<dbReference type="Proteomes" id="UP000033632">
    <property type="component" value="Unassembled WGS sequence"/>
</dbReference>
<evidence type="ECO:0008006" key="4">
    <source>
        <dbReference type="Google" id="ProtNLM"/>
    </source>
</evidence>
<dbReference type="EMBL" id="JZEX01000137">
    <property type="protein sequence ID" value="KKB10727.1"/>
    <property type="molecule type" value="Genomic_DNA"/>
</dbReference>
<sequence length="177" mass="18460">MAALPAFLFSAVPVFAQSQAAACVNIANDTERLACYDGIFRGGSPGGSEAVVIESQQQIPAIPTGRGNATFTIACDAGELVVRFGFAGNVLAPTGSNTGISLQRDLLRAQAMTLPPSENGTELLIRGNDTVVSFLNSLEGITNLGARVTPANSRSLNVRFRVEDLPQQVAPVIAACR</sequence>
<feature type="signal peptide" evidence="1">
    <location>
        <begin position="1"/>
        <end position="16"/>
    </location>
</feature>
<dbReference type="AlphaFoldDB" id="A0A0F5FRD3"/>